<dbReference type="InterPro" id="IPR039538">
    <property type="entry name" value="BetI_C"/>
</dbReference>
<dbReference type="Proteomes" id="UP000250088">
    <property type="component" value="Chromosome"/>
</dbReference>
<dbReference type="Pfam" id="PF00440">
    <property type="entry name" value="TetR_N"/>
    <property type="match status" value="1"/>
</dbReference>
<evidence type="ECO:0000256" key="2">
    <source>
        <dbReference type="ARBA" id="ARBA00023015"/>
    </source>
</evidence>
<keyword evidence="1" id="KW-0678">Repressor</keyword>
<organism evidence="7 8">
    <name type="scientific">Natrarchaeobaculum aegyptiacum</name>
    <dbReference type="NCBI Taxonomy" id="745377"/>
    <lineage>
        <taxon>Archaea</taxon>
        <taxon>Methanobacteriati</taxon>
        <taxon>Methanobacteriota</taxon>
        <taxon>Stenosarchaea group</taxon>
        <taxon>Halobacteria</taxon>
        <taxon>Halobacteriales</taxon>
        <taxon>Natrialbaceae</taxon>
        <taxon>Natrarchaeobaculum</taxon>
    </lineage>
</organism>
<dbReference type="OrthoDB" id="135877at2157"/>
<dbReference type="RefSeq" id="WP_086889265.1">
    <property type="nucleotide sequence ID" value="NZ_CP019893.1"/>
</dbReference>
<gene>
    <name evidence="7" type="ORF">B1756_14970</name>
</gene>
<dbReference type="InterPro" id="IPR036271">
    <property type="entry name" value="Tet_transcr_reg_TetR-rel_C_sf"/>
</dbReference>
<dbReference type="AlphaFoldDB" id="A0A2Z2HUN8"/>
<dbReference type="Pfam" id="PF13977">
    <property type="entry name" value="TetR_C_6"/>
    <property type="match status" value="1"/>
</dbReference>
<evidence type="ECO:0000256" key="1">
    <source>
        <dbReference type="ARBA" id="ARBA00022491"/>
    </source>
</evidence>
<keyword evidence="8" id="KW-1185">Reference proteome</keyword>
<keyword evidence="4" id="KW-0804">Transcription</keyword>
<dbReference type="SUPFAM" id="SSF48498">
    <property type="entry name" value="Tetracyclin repressor-like, C-terminal domain"/>
    <property type="match status" value="1"/>
</dbReference>
<reference evidence="8" key="1">
    <citation type="submission" date="2017-02" db="EMBL/GenBank/DDBJ databases">
        <title>Natronthermophilus aegyptiacus gen. nov.,sp. nov., an aerobic, extremely halophilic alkalithermophilic archaeon isolated from the athalassohaline Wadi An Natrun, Egypt.</title>
        <authorList>
            <person name="Zhao B."/>
        </authorList>
    </citation>
    <scope>NUCLEOTIDE SEQUENCE [LARGE SCALE GENOMIC DNA]</scope>
    <source>
        <strain evidence="8">JW/NM-HA 15</strain>
    </source>
</reference>
<dbReference type="InterPro" id="IPR009057">
    <property type="entry name" value="Homeodomain-like_sf"/>
</dbReference>
<protein>
    <submittedName>
        <fullName evidence="7">TetR family transcriptional regulator</fullName>
    </submittedName>
</protein>
<keyword evidence="2" id="KW-0805">Transcription regulation</keyword>
<evidence type="ECO:0000256" key="3">
    <source>
        <dbReference type="ARBA" id="ARBA00023125"/>
    </source>
</evidence>
<dbReference type="EMBL" id="CP019893">
    <property type="protein sequence ID" value="ARS90901.1"/>
    <property type="molecule type" value="Genomic_DNA"/>
</dbReference>
<name>A0A2Z2HUN8_9EURY</name>
<dbReference type="PROSITE" id="PS50977">
    <property type="entry name" value="HTH_TETR_2"/>
    <property type="match status" value="1"/>
</dbReference>
<evidence type="ECO:0000256" key="4">
    <source>
        <dbReference type="ARBA" id="ARBA00023163"/>
    </source>
</evidence>
<feature type="domain" description="HTH tetR-type" evidence="6">
    <location>
        <begin position="10"/>
        <end position="70"/>
    </location>
</feature>
<dbReference type="PANTHER" id="PTHR30055:SF234">
    <property type="entry name" value="HTH-TYPE TRANSCRIPTIONAL REGULATOR BETI"/>
    <property type="match status" value="1"/>
</dbReference>
<dbReference type="GO" id="GO:0003700">
    <property type="term" value="F:DNA-binding transcription factor activity"/>
    <property type="evidence" value="ECO:0007669"/>
    <property type="project" value="TreeGrafter"/>
</dbReference>
<dbReference type="KEGG" id="naj:B1756_14970"/>
<dbReference type="InterPro" id="IPR050109">
    <property type="entry name" value="HTH-type_TetR-like_transc_reg"/>
</dbReference>
<proteinExistence type="predicted"/>
<evidence type="ECO:0000313" key="7">
    <source>
        <dbReference type="EMBL" id="ARS90901.1"/>
    </source>
</evidence>
<dbReference type="InterPro" id="IPR001647">
    <property type="entry name" value="HTH_TetR"/>
</dbReference>
<evidence type="ECO:0000259" key="6">
    <source>
        <dbReference type="PROSITE" id="PS50977"/>
    </source>
</evidence>
<dbReference type="GO" id="GO:0000976">
    <property type="term" value="F:transcription cis-regulatory region binding"/>
    <property type="evidence" value="ECO:0007669"/>
    <property type="project" value="TreeGrafter"/>
</dbReference>
<accession>A0A2Z2HUN8</accession>
<dbReference type="PANTHER" id="PTHR30055">
    <property type="entry name" value="HTH-TYPE TRANSCRIPTIONAL REGULATOR RUTR"/>
    <property type="match status" value="1"/>
</dbReference>
<dbReference type="GeneID" id="32895401"/>
<evidence type="ECO:0000256" key="5">
    <source>
        <dbReference type="PROSITE-ProRule" id="PRU00335"/>
    </source>
</evidence>
<feature type="DNA-binding region" description="H-T-H motif" evidence="5">
    <location>
        <begin position="33"/>
        <end position="52"/>
    </location>
</feature>
<evidence type="ECO:0000313" key="8">
    <source>
        <dbReference type="Proteomes" id="UP000250088"/>
    </source>
</evidence>
<sequence length="199" mass="22793">MSDDPFADPQDTSEQILAATYRALRDRGYDELTISAIGEEFEKSPSLVYRHYDSKDELVLECLAYLLERFEREVTSESITDPRGRLEDFLEWGVRGDSSDRLAFVAMIVELRSLAVHDEAYREHFTRSDDVFVAYLTDVIEAGIESGDFRECDPEQVARTLVTTLSGAIVHYSTTERDWLEDVAAELDTYVETRLDARE</sequence>
<dbReference type="SUPFAM" id="SSF46689">
    <property type="entry name" value="Homeodomain-like"/>
    <property type="match status" value="1"/>
</dbReference>
<dbReference type="Gene3D" id="1.10.357.10">
    <property type="entry name" value="Tetracycline Repressor, domain 2"/>
    <property type="match status" value="1"/>
</dbReference>
<keyword evidence="3 5" id="KW-0238">DNA-binding</keyword>